<dbReference type="InterPro" id="IPR000668">
    <property type="entry name" value="Peptidase_C1A_C"/>
</dbReference>
<evidence type="ECO:0000313" key="5">
    <source>
        <dbReference type="EMBL" id="KAG5188198.1"/>
    </source>
</evidence>
<dbReference type="GO" id="GO:0008234">
    <property type="term" value="F:cysteine-type peptidase activity"/>
    <property type="evidence" value="ECO:0007669"/>
    <property type="project" value="InterPro"/>
</dbReference>
<dbReference type="Pfam" id="PF00112">
    <property type="entry name" value="Peptidase_C1"/>
    <property type="match status" value="1"/>
</dbReference>
<keyword evidence="2" id="KW-0865">Zymogen</keyword>
<dbReference type="AlphaFoldDB" id="A0A836CK28"/>
<feature type="non-terminal residue" evidence="5">
    <location>
        <position position="326"/>
    </location>
</feature>
<comment type="caution">
    <text evidence="5">The sequence shown here is derived from an EMBL/GenBank/DDBJ whole genome shotgun (WGS) entry which is preliminary data.</text>
</comment>
<evidence type="ECO:0000256" key="3">
    <source>
        <dbReference type="ARBA" id="ARBA00023157"/>
    </source>
</evidence>
<dbReference type="SUPFAM" id="SSF54001">
    <property type="entry name" value="Cysteine proteinases"/>
    <property type="match status" value="1"/>
</dbReference>
<dbReference type="PRINTS" id="PR00705">
    <property type="entry name" value="PAPAIN"/>
</dbReference>
<name>A0A836CK28_9STRA</name>
<dbReference type="InterPro" id="IPR025660">
    <property type="entry name" value="Pept_his_AS"/>
</dbReference>
<dbReference type="PROSITE" id="PS00139">
    <property type="entry name" value="THIOL_PROTEASE_CYS"/>
    <property type="match status" value="1"/>
</dbReference>
<dbReference type="InterPro" id="IPR025661">
    <property type="entry name" value="Pept_asp_AS"/>
</dbReference>
<keyword evidence="3" id="KW-1015">Disulfide bond</keyword>
<accession>A0A836CK28</accession>
<dbReference type="PROSITE" id="PS00639">
    <property type="entry name" value="THIOL_PROTEASE_HIS"/>
    <property type="match status" value="1"/>
</dbReference>
<sequence>RMAFDSYRTQHARAYASDGEAERRFAAFKLNLALIDALNDANPLALFEGISSKVKGPNISKSQFGWITEEDCAACGMYPELGNYTLANMPTEFDWRAKYETPVSSQGYCGSCWSFSTAGDIEGKWFLATGQVVELSKQQLVACDQKRNAAEGCNGGLPYAAMQYVASTGGLVYEEDYPYKNVCAWGTCGSAPKGTPTCDTDQVRGSLKDSAVAHIGGWQMVALGAQYEDLLATAMVKNGPISIVLNAVGMEYYKAGAIDTTLPCEPTTLDHAVLVVGFGEQDGVEYWVVKNSWGSWWGEGGYYRVVKGQNHCGLANFAVTSVIKDP</sequence>
<dbReference type="SMART" id="SM00645">
    <property type="entry name" value="Pept_C1"/>
    <property type="match status" value="1"/>
</dbReference>
<evidence type="ECO:0000313" key="6">
    <source>
        <dbReference type="Proteomes" id="UP000664859"/>
    </source>
</evidence>
<comment type="similarity">
    <text evidence="1">Belongs to the peptidase C1 family.</text>
</comment>
<dbReference type="PANTHER" id="PTHR12411">
    <property type="entry name" value="CYSTEINE PROTEASE FAMILY C1-RELATED"/>
    <property type="match status" value="1"/>
</dbReference>
<gene>
    <name evidence="5" type="ORF">JKP88DRAFT_178138</name>
</gene>
<dbReference type="InterPro" id="IPR038765">
    <property type="entry name" value="Papain-like_cys_pep_sf"/>
</dbReference>
<dbReference type="EMBL" id="JAFCMP010000075">
    <property type="protein sequence ID" value="KAG5188198.1"/>
    <property type="molecule type" value="Genomic_DNA"/>
</dbReference>
<dbReference type="CDD" id="cd02248">
    <property type="entry name" value="Peptidase_C1A"/>
    <property type="match status" value="1"/>
</dbReference>
<dbReference type="Proteomes" id="UP000664859">
    <property type="component" value="Unassembled WGS sequence"/>
</dbReference>
<evidence type="ECO:0000256" key="1">
    <source>
        <dbReference type="ARBA" id="ARBA00008455"/>
    </source>
</evidence>
<dbReference type="Pfam" id="PF08246">
    <property type="entry name" value="Inhibitor_I29"/>
    <property type="match status" value="1"/>
</dbReference>
<dbReference type="PROSITE" id="PS00640">
    <property type="entry name" value="THIOL_PROTEASE_ASN"/>
    <property type="match status" value="1"/>
</dbReference>
<dbReference type="Gene3D" id="3.90.70.10">
    <property type="entry name" value="Cysteine proteinases"/>
    <property type="match status" value="1"/>
</dbReference>
<dbReference type="InterPro" id="IPR013201">
    <property type="entry name" value="Prot_inhib_I29"/>
</dbReference>
<protein>
    <recommendedName>
        <fullName evidence="4">Peptidase C1A papain C-terminal domain-containing protein</fullName>
    </recommendedName>
</protein>
<evidence type="ECO:0000259" key="4">
    <source>
        <dbReference type="SMART" id="SM00645"/>
    </source>
</evidence>
<organism evidence="5 6">
    <name type="scientific">Tribonema minus</name>
    <dbReference type="NCBI Taxonomy" id="303371"/>
    <lineage>
        <taxon>Eukaryota</taxon>
        <taxon>Sar</taxon>
        <taxon>Stramenopiles</taxon>
        <taxon>Ochrophyta</taxon>
        <taxon>PX clade</taxon>
        <taxon>Xanthophyceae</taxon>
        <taxon>Tribonematales</taxon>
        <taxon>Tribonemataceae</taxon>
        <taxon>Tribonema</taxon>
    </lineage>
</organism>
<proteinExistence type="inferred from homology"/>
<dbReference type="OrthoDB" id="190265at2759"/>
<dbReference type="InterPro" id="IPR000169">
    <property type="entry name" value="Pept_cys_AS"/>
</dbReference>
<dbReference type="InterPro" id="IPR039417">
    <property type="entry name" value="Peptidase_C1A_papain-like"/>
</dbReference>
<reference evidence="5" key="1">
    <citation type="submission" date="2021-02" db="EMBL/GenBank/DDBJ databases">
        <title>First Annotated Genome of the Yellow-green Alga Tribonema minus.</title>
        <authorList>
            <person name="Mahan K.M."/>
        </authorList>
    </citation>
    <scope>NUCLEOTIDE SEQUENCE</scope>
    <source>
        <strain evidence="5">UTEX B ZZ1240</strain>
    </source>
</reference>
<keyword evidence="6" id="KW-1185">Reference proteome</keyword>
<dbReference type="GO" id="GO:0006508">
    <property type="term" value="P:proteolysis"/>
    <property type="evidence" value="ECO:0007669"/>
    <property type="project" value="InterPro"/>
</dbReference>
<dbReference type="InterPro" id="IPR013128">
    <property type="entry name" value="Peptidase_C1A"/>
</dbReference>
<evidence type="ECO:0000256" key="2">
    <source>
        <dbReference type="ARBA" id="ARBA00023145"/>
    </source>
</evidence>
<feature type="domain" description="Peptidase C1A papain C-terminal" evidence="4">
    <location>
        <begin position="89"/>
        <end position="322"/>
    </location>
</feature>